<feature type="chain" id="PRO_5045687682" evidence="1">
    <location>
        <begin position="24"/>
        <end position="325"/>
    </location>
</feature>
<evidence type="ECO:0000313" key="3">
    <source>
        <dbReference type="Proteomes" id="UP001387215"/>
    </source>
</evidence>
<protein>
    <submittedName>
        <fullName evidence="2">Right-handed parallel beta-helix repeat-containing protein</fullName>
    </submittedName>
</protein>
<accession>A0ABU8D757</accession>
<dbReference type="InterPro" id="IPR012334">
    <property type="entry name" value="Pectin_lyas_fold"/>
</dbReference>
<feature type="signal peptide" evidence="1">
    <location>
        <begin position="1"/>
        <end position="23"/>
    </location>
</feature>
<dbReference type="SUPFAM" id="SSF51126">
    <property type="entry name" value="Pectin lyase-like"/>
    <property type="match status" value="1"/>
</dbReference>
<reference evidence="2 3" key="1">
    <citation type="submission" date="2024-02" db="EMBL/GenBank/DDBJ databases">
        <title>Lysobacter Genome Sequencing and Mining.</title>
        <authorList>
            <person name="Bierman J."/>
            <person name="Walker M.C."/>
        </authorList>
    </citation>
    <scope>NUCLEOTIDE SEQUENCE [LARGE SCALE GENOMIC DNA]</scope>
    <source>
        <strain evidence="2 3">PB6250</strain>
    </source>
</reference>
<dbReference type="RefSeq" id="WP_336132615.1">
    <property type="nucleotide sequence ID" value="NZ_JBANDL010000002.1"/>
</dbReference>
<dbReference type="InterPro" id="IPR011050">
    <property type="entry name" value="Pectin_lyase_fold/virulence"/>
</dbReference>
<organism evidence="2 3">
    <name type="scientific">Lysobacter firmicutimachus</name>
    <dbReference type="NCBI Taxonomy" id="1792846"/>
    <lineage>
        <taxon>Bacteria</taxon>
        <taxon>Pseudomonadati</taxon>
        <taxon>Pseudomonadota</taxon>
        <taxon>Gammaproteobacteria</taxon>
        <taxon>Lysobacterales</taxon>
        <taxon>Lysobacteraceae</taxon>
        <taxon>Lysobacter</taxon>
    </lineage>
</organism>
<gene>
    <name evidence="2" type="ORF">V2J18_19230</name>
</gene>
<dbReference type="EMBL" id="JBANDL010000002">
    <property type="protein sequence ID" value="MEI2456793.1"/>
    <property type="molecule type" value="Genomic_DNA"/>
</dbReference>
<name>A0ABU8D757_9GAMM</name>
<sequence>MITRLAGATLAAVALLCAPPAQAVFRLYLAADGDDARDGRSAATAIRTLARADRLLQAHAPREDIEIRIAPGTYRGQQVLWTYLNGHRISFLPTPGAGTRPVFDGGGSAGTWFELRSAAGASKLQFRYLTVTNYWLGIDLVGDRNDPAGGWNGYNEVRNLRFVRIGGRYGAGPAPYSYAAVRLINSRYNGLYDNHFESIENPGEYSGYLHAIYLAHGASANRIERNRFVAVNGDAIRTRDGADANRMADNVFDRAGKRAAYSDWYCIERCTLPRPECPSAGNVFRDNRVGDGYYGAVPSTLLFGADDACGALAEPRLIESGTVRD</sequence>
<keyword evidence="1" id="KW-0732">Signal</keyword>
<keyword evidence="3" id="KW-1185">Reference proteome</keyword>
<evidence type="ECO:0000256" key="1">
    <source>
        <dbReference type="SAM" id="SignalP"/>
    </source>
</evidence>
<proteinExistence type="predicted"/>
<dbReference type="Proteomes" id="UP001387215">
    <property type="component" value="Unassembled WGS sequence"/>
</dbReference>
<comment type="caution">
    <text evidence="2">The sequence shown here is derived from an EMBL/GenBank/DDBJ whole genome shotgun (WGS) entry which is preliminary data.</text>
</comment>
<evidence type="ECO:0000313" key="2">
    <source>
        <dbReference type="EMBL" id="MEI2456793.1"/>
    </source>
</evidence>
<dbReference type="Gene3D" id="2.160.20.10">
    <property type="entry name" value="Single-stranded right-handed beta-helix, Pectin lyase-like"/>
    <property type="match status" value="1"/>
</dbReference>